<sequence>MFVDAMHGILRDFRLVPALSIPVDEVLFKVRDQGILSPRVMVQYSKGENTRVYSSFFFSHFKGKSIDTCC</sequence>
<name>A0A840UTD8_9BACT</name>
<reference evidence="1 2" key="1">
    <citation type="submission" date="2020-08" db="EMBL/GenBank/DDBJ databases">
        <title>Genomic Encyclopedia of Type Strains, Phase IV (KMG-IV): sequencing the most valuable type-strain genomes for metagenomic binning, comparative biology and taxonomic classification.</title>
        <authorList>
            <person name="Goeker M."/>
        </authorList>
    </citation>
    <scope>NUCLEOTIDE SEQUENCE [LARGE SCALE GENOMIC DNA]</scope>
    <source>
        <strain evidence="1 2">DSM 28570</strain>
    </source>
</reference>
<comment type="caution">
    <text evidence="1">The sequence shown here is derived from an EMBL/GenBank/DDBJ whole genome shotgun (WGS) entry which is preliminary data.</text>
</comment>
<gene>
    <name evidence="1" type="ORF">HNQ81_002809</name>
</gene>
<dbReference type="AlphaFoldDB" id="A0A840UTD8"/>
<accession>A0A840UTD8</accession>
<protein>
    <submittedName>
        <fullName evidence="1">Uncharacterized protein</fullName>
    </submittedName>
</protein>
<dbReference type="EMBL" id="JACHEO010000018">
    <property type="protein sequence ID" value="MBB5349062.1"/>
    <property type="molecule type" value="Genomic_DNA"/>
</dbReference>
<evidence type="ECO:0000313" key="2">
    <source>
        <dbReference type="Proteomes" id="UP000539642"/>
    </source>
</evidence>
<proteinExistence type="predicted"/>
<organism evidence="1 2">
    <name type="scientific">Desulfoprunum benzoelyticum</name>
    <dbReference type="NCBI Taxonomy" id="1506996"/>
    <lineage>
        <taxon>Bacteria</taxon>
        <taxon>Pseudomonadati</taxon>
        <taxon>Thermodesulfobacteriota</taxon>
        <taxon>Desulfobulbia</taxon>
        <taxon>Desulfobulbales</taxon>
        <taxon>Desulfobulbaceae</taxon>
        <taxon>Desulfoprunum</taxon>
    </lineage>
</organism>
<evidence type="ECO:0000313" key="1">
    <source>
        <dbReference type="EMBL" id="MBB5349062.1"/>
    </source>
</evidence>
<keyword evidence="2" id="KW-1185">Reference proteome</keyword>
<dbReference type="Proteomes" id="UP000539642">
    <property type="component" value="Unassembled WGS sequence"/>
</dbReference>